<comment type="subcellular location">
    <subcellularLocation>
        <location evidence="1">Cytoplasm</location>
        <location evidence="1">Cytoskeleton</location>
    </subcellularLocation>
</comment>
<dbReference type="PROSITE" id="PS50082">
    <property type="entry name" value="WD_REPEATS_2"/>
    <property type="match status" value="1"/>
</dbReference>
<keyword evidence="5" id="KW-0206">Cytoskeleton</keyword>
<dbReference type="InterPro" id="IPR001680">
    <property type="entry name" value="WD40_rpt"/>
</dbReference>
<dbReference type="InterPro" id="IPR019775">
    <property type="entry name" value="WD40_repeat_CS"/>
</dbReference>
<organism evidence="8 9">
    <name type="scientific">Wuchereria bancrofti</name>
    <dbReference type="NCBI Taxonomy" id="6293"/>
    <lineage>
        <taxon>Eukaryota</taxon>
        <taxon>Metazoa</taxon>
        <taxon>Ecdysozoa</taxon>
        <taxon>Nematoda</taxon>
        <taxon>Chromadorea</taxon>
        <taxon>Rhabditida</taxon>
        <taxon>Spirurina</taxon>
        <taxon>Spiruromorpha</taxon>
        <taxon>Filarioidea</taxon>
        <taxon>Onchocercidae</taxon>
        <taxon>Wuchereria</taxon>
    </lineage>
</organism>
<dbReference type="Proteomes" id="UP000270924">
    <property type="component" value="Unassembled WGS sequence"/>
</dbReference>
<evidence type="ECO:0000256" key="2">
    <source>
        <dbReference type="ARBA" id="ARBA00022490"/>
    </source>
</evidence>
<dbReference type="PROSITE" id="PS50294">
    <property type="entry name" value="WD_REPEATS_REGION"/>
    <property type="match status" value="1"/>
</dbReference>
<evidence type="ECO:0000256" key="3">
    <source>
        <dbReference type="ARBA" id="ARBA00022574"/>
    </source>
</evidence>
<dbReference type="FunCoup" id="A0A3P7EVT8">
    <property type="interactions" value="24"/>
</dbReference>
<evidence type="ECO:0000259" key="7">
    <source>
        <dbReference type="Pfam" id="PF13925"/>
    </source>
</evidence>
<dbReference type="Gene3D" id="3.30.1330.10">
    <property type="entry name" value="PurM-like, N-terminal domain"/>
    <property type="match status" value="1"/>
</dbReference>
<dbReference type="AlphaFoldDB" id="A0A3P7EVT8"/>
<dbReference type="SUPFAM" id="SSF50978">
    <property type="entry name" value="WD40 repeat-like"/>
    <property type="match status" value="1"/>
</dbReference>
<reference evidence="8 9" key="1">
    <citation type="submission" date="2018-11" db="EMBL/GenBank/DDBJ databases">
        <authorList>
            <consortium name="Pathogen Informatics"/>
        </authorList>
    </citation>
    <scope>NUCLEOTIDE SEQUENCE [LARGE SCALE GENOMIC DNA]</scope>
</reference>
<dbReference type="OrthoDB" id="10251605at2759"/>
<feature type="repeat" description="WD" evidence="6">
    <location>
        <begin position="261"/>
        <end position="302"/>
    </location>
</feature>
<proteinExistence type="predicted"/>
<dbReference type="Pfam" id="PF13925">
    <property type="entry name" value="Katanin_con80"/>
    <property type="match status" value="1"/>
</dbReference>
<keyword evidence="4" id="KW-0677">Repeat</keyword>
<evidence type="ECO:0000313" key="9">
    <source>
        <dbReference type="Proteomes" id="UP000270924"/>
    </source>
</evidence>
<dbReference type="InterPro" id="IPR015943">
    <property type="entry name" value="WD40/YVTN_repeat-like_dom_sf"/>
</dbReference>
<feature type="domain" description="Katanin p80 subunit C-terminal" evidence="7">
    <location>
        <begin position="606"/>
        <end position="742"/>
    </location>
</feature>
<evidence type="ECO:0000256" key="5">
    <source>
        <dbReference type="ARBA" id="ARBA00023212"/>
    </source>
</evidence>
<dbReference type="SMART" id="SM00320">
    <property type="entry name" value="WD40"/>
    <property type="match status" value="3"/>
</dbReference>
<dbReference type="GO" id="GO:0007019">
    <property type="term" value="P:microtubule depolymerization"/>
    <property type="evidence" value="ECO:0007669"/>
    <property type="project" value="TreeGrafter"/>
</dbReference>
<keyword evidence="9" id="KW-1185">Reference proteome</keyword>
<evidence type="ECO:0000256" key="6">
    <source>
        <dbReference type="PROSITE-ProRule" id="PRU00221"/>
    </source>
</evidence>
<sequence length="764" mass="84675">MFLFICSESTELGVLNSKNETPRTSSVSVERVVNEDTATVGVIGVQTRNVFACPPLMCYPFNATAEQDHLALVAQEINKHDTKNVDLVAVCVNDLLAQGASPLLFLDYFAVKILPLVFVTTVGSAAVHLSRRLIDNKSNGSSTSVTNCISLAHDERNLAYASSAAIKLMDLQTGRELRTLVGHKGQINSITQSNRSIYMWASAATDCTVTLWDTRQHPANVLVRRFNRSANCLCYSPNDAFIALGSDHLCLMDPRIKEYRSLPSSSQVLHVCFHPSEYLLATGSEDRLVRFWDIDTEECVSQSDPADGTLREVTFHNDGSALLTLTDRKCSAISWEPFEMLGQCIVPQTDYSLCLATSDSEVFVLGRSVLLSSLSLLMAPYAKLLAQEDSLENKDRSDKLKAASRLEGLLETGPSDLSRNELEEELLLEKKEPLHYYDDHSAFIPTHTLPRTPPSRPIRVIPRTENAIVAMTTTTTPLTTLISMPGKAKTLKSRRNDANSKLTHSKVANSTRKAGGIILRTSQSNLSSRKGAHSYAAAIEITNSMPDIRCTVSRKKEEKNLGFGGNDEMKRQCQRKQSCWDRDQEIPNEPFSLDDIIAGLNKLEIIISQRRVVLEDVLRCWRTRGCEAAVTEAARSSDIAVLVELIDAFNHIPAVWNLTLCTAILPCIEPLFANKQEDYVEVALSALRAIITGCGDVIRTGSHRRFQIGVDVPAEERHNKCIKCMQQLTNIRVKASLLADRMNKSQSHEFTALMQIFDDTLSPS</sequence>
<dbReference type="Gene3D" id="2.130.10.10">
    <property type="entry name" value="YVTN repeat-like/Quinoprotein amine dehydrogenase"/>
    <property type="match status" value="2"/>
</dbReference>
<dbReference type="InterPro" id="IPR036921">
    <property type="entry name" value="PurM-like_N_sf"/>
</dbReference>
<evidence type="ECO:0000256" key="4">
    <source>
        <dbReference type="ARBA" id="ARBA00022737"/>
    </source>
</evidence>
<dbReference type="InParanoid" id="A0A3P7EVT8"/>
<dbReference type="PANTHER" id="PTHR19845:SF0">
    <property type="entry name" value="KATANIN P80 WD40 REPEAT-CONTAINING SUBUNIT B1"/>
    <property type="match status" value="1"/>
</dbReference>
<protein>
    <recommendedName>
        <fullName evidence="7">Katanin p80 subunit C-terminal domain-containing protein</fullName>
    </recommendedName>
</protein>
<accession>A0A3P7EVT8</accession>
<dbReference type="GO" id="GO:0008352">
    <property type="term" value="C:katanin complex"/>
    <property type="evidence" value="ECO:0007669"/>
    <property type="project" value="TreeGrafter"/>
</dbReference>
<dbReference type="InterPro" id="IPR028021">
    <property type="entry name" value="Katanin_C-terminal"/>
</dbReference>
<dbReference type="OMA" id="AMDVQCP"/>
<dbReference type="GO" id="GO:0008017">
    <property type="term" value="F:microtubule binding"/>
    <property type="evidence" value="ECO:0007669"/>
    <property type="project" value="InterPro"/>
</dbReference>
<dbReference type="EMBL" id="UYWW01012308">
    <property type="protein sequence ID" value="VDM20447.1"/>
    <property type="molecule type" value="Genomic_DNA"/>
</dbReference>
<evidence type="ECO:0000313" key="8">
    <source>
        <dbReference type="EMBL" id="VDM20447.1"/>
    </source>
</evidence>
<evidence type="ECO:0000256" key="1">
    <source>
        <dbReference type="ARBA" id="ARBA00004245"/>
    </source>
</evidence>
<name>A0A3P7EVT8_WUCBA</name>
<keyword evidence="2" id="KW-0963">Cytoplasm</keyword>
<gene>
    <name evidence="8" type="ORF">WBA_LOCUS11277</name>
</gene>
<dbReference type="PROSITE" id="PS00678">
    <property type="entry name" value="WD_REPEATS_1"/>
    <property type="match status" value="1"/>
</dbReference>
<dbReference type="PANTHER" id="PTHR19845">
    <property type="entry name" value="KATANIN P80 SUBUNIT"/>
    <property type="match status" value="1"/>
</dbReference>
<dbReference type="SUPFAM" id="SSF55326">
    <property type="entry name" value="PurM N-terminal domain-like"/>
    <property type="match status" value="1"/>
</dbReference>
<dbReference type="Pfam" id="PF00400">
    <property type="entry name" value="WD40"/>
    <property type="match status" value="2"/>
</dbReference>
<keyword evidence="3 6" id="KW-0853">WD repeat</keyword>
<dbReference type="InterPro" id="IPR036322">
    <property type="entry name" value="WD40_repeat_dom_sf"/>
</dbReference>